<gene>
    <name evidence="2" type="ORF">COU15_02790</name>
</gene>
<name>A0A2H0UHC0_9BACT</name>
<organism evidence="2 3">
    <name type="scientific">Candidatus Kaiserbacteria bacterium CG10_big_fil_rev_8_21_14_0_10_45_20</name>
    <dbReference type="NCBI Taxonomy" id="1974607"/>
    <lineage>
        <taxon>Bacteria</taxon>
        <taxon>Candidatus Kaiseribacteriota</taxon>
    </lineage>
</organism>
<comment type="caution">
    <text evidence="2">The sequence shown here is derived from an EMBL/GenBank/DDBJ whole genome shotgun (WGS) entry which is preliminary data.</text>
</comment>
<feature type="signal peptide" evidence="1">
    <location>
        <begin position="1"/>
        <end position="19"/>
    </location>
</feature>
<evidence type="ECO:0000313" key="3">
    <source>
        <dbReference type="Proteomes" id="UP000229315"/>
    </source>
</evidence>
<feature type="chain" id="PRO_5013802893" description="Ig-like domain-containing protein" evidence="1">
    <location>
        <begin position="20"/>
        <end position="322"/>
    </location>
</feature>
<reference evidence="3" key="1">
    <citation type="submission" date="2017-09" db="EMBL/GenBank/DDBJ databases">
        <title>Depth-based differentiation of microbial function through sediment-hosted aquifers and enrichment of novel symbionts in the deep terrestrial subsurface.</title>
        <authorList>
            <person name="Probst A.J."/>
            <person name="Ladd B."/>
            <person name="Jarett J.K."/>
            <person name="Geller-Mcgrath D.E."/>
            <person name="Sieber C.M.K."/>
            <person name="Emerson J.B."/>
            <person name="Anantharaman K."/>
            <person name="Thomas B.C."/>
            <person name="Malmstrom R."/>
            <person name="Stieglmeier M."/>
            <person name="Klingl A."/>
            <person name="Woyke T."/>
            <person name="Ryan C.M."/>
            <person name="Banfield J.F."/>
        </authorList>
    </citation>
    <scope>NUCLEOTIDE SEQUENCE [LARGE SCALE GENOMIC DNA]</scope>
</reference>
<evidence type="ECO:0000256" key="1">
    <source>
        <dbReference type="SAM" id="SignalP"/>
    </source>
</evidence>
<dbReference type="EMBL" id="PFBH01000016">
    <property type="protein sequence ID" value="PIR85076.1"/>
    <property type="molecule type" value="Genomic_DNA"/>
</dbReference>
<proteinExistence type="predicted"/>
<accession>A0A2H0UHC0</accession>
<dbReference type="Proteomes" id="UP000229315">
    <property type="component" value="Unassembled WGS sequence"/>
</dbReference>
<keyword evidence="1" id="KW-0732">Signal</keyword>
<protein>
    <recommendedName>
        <fullName evidence="4">Ig-like domain-containing protein</fullName>
    </recommendedName>
</protein>
<evidence type="ECO:0000313" key="2">
    <source>
        <dbReference type="EMBL" id="PIR85076.1"/>
    </source>
</evidence>
<evidence type="ECO:0008006" key="4">
    <source>
        <dbReference type="Google" id="ProtNLM"/>
    </source>
</evidence>
<sequence>MLFPLVLLVFLLAPLPTVAVTFPVLEDPLTVEVVPTSPVPGQVVQVRSSYFAQNPEGVHYSWSVNGRTVDQGVGVKNITVEVGPLGSRTSVSLTVTENGVVKGQKTVAIQPADVDIVWEADTAHIPFVSNRPLPNADSTIVAVAVPHIVRTSGTRVSANDLVYSWKINRSSTPSLVGYGKNVFTFSSPQFKNQFSVGVTVTTREGDITAEKSITITPVEPSVLFYENAPLLGTRFDRAINDELVLSGEEVTVSAYPLSLSGATALQYEWRANGRVVEASPEDPRTITFRKTGEGRGYFTIELSVSQFQALFNRVKSSFLLTF</sequence>
<dbReference type="AlphaFoldDB" id="A0A2H0UHC0"/>